<accession>A0ABR2Z497</accession>
<gene>
    <name evidence="1" type="ORF">WJX75_004891</name>
</gene>
<protein>
    <submittedName>
        <fullName evidence="1">Uncharacterized protein</fullName>
    </submittedName>
</protein>
<evidence type="ECO:0000313" key="1">
    <source>
        <dbReference type="EMBL" id="KAK9918546.1"/>
    </source>
</evidence>
<comment type="caution">
    <text evidence="1">The sequence shown here is derived from an EMBL/GenBank/DDBJ whole genome shotgun (WGS) entry which is preliminary data.</text>
</comment>
<dbReference type="Proteomes" id="UP001491310">
    <property type="component" value="Unassembled WGS sequence"/>
</dbReference>
<reference evidence="1 2" key="1">
    <citation type="journal article" date="2024" name="Nat. Commun.">
        <title>Phylogenomics reveals the evolutionary origins of lichenization in chlorophyte algae.</title>
        <authorList>
            <person name="Puginier C."/>
            <person name="Libourel C."/>
            <person name="Otte J."/>
            <person name="Skaloud P."/>
            <person name="Haon M."/>
            <person name="Grisel S."/>
            <person name="Petersen M."/>
            <person name="Berrin J.G."/>
            <person name="Delaux P.M."/>
            <person name="Dal Grande F."/>
            <person name="Keller J."/>
        </authorList>
    </citation>
    <scope>NUCLEOTIDE SEQUENCE [LARGE SCALE GENOMIC DNA]</scope>
    <source>
        <strain evidence="1 2">SAG 216-7</strain>
    </source>
</reference>
<name>A0ABR2Z497_9CHLO</name>
<organism evidence="1 2">
    <name type="scientific">Coccomyxa subellipsoidea</name>
    <dbReference type="NCBI Taxonomy" id="248742"/>
    <lineage>
        <taxon>Eukaryota</taxon>
        <taxon>Viridiplantae</taxon>
        <taxon>Chlorophyta</taxon>
        <taxon>core chlorophytes</taxon>
        <taxon>Trebouxiophyceae</taxon>
        <taxon>Trebouxiophyceae incertae sedis</taxon>
        <taxon>Coccomyxaceae</taxon>
        <taxon>Coccomyxa</taxon>
    </lineage>
</organism>
<keyword evidence="2" id="KW-1185">Reference proteome</keyword>
<dbReference type="EMBL" id="JALJOT010000001">
    <property type="protein sequence ID" value="KAK9918546.1"/>
    <property type="molecule type" value="Genomic_DNA"/>
</dbReference>
<evidence type="ECO:0000313" key="2">
    <source>
        <dbReference type="Proteomes" id="UP001491310"/>
    </source>
</evidence>
<proteinExistence type="predicted"/>
<sequence length="375" mass="41519">MYPKDNAAAAGVRWVAKRWQVTRRLYLHAPTKNGLACVLAAMQESVPAALTYLDLAWGRHEDAPTLSVLLTWLAGRTERLDTLVIQAYSVHCLPPMLNLKHLVVNMSGIFSPGLAQSLHLLRSLETLDLTAVGCSVPPLNLSPLQRLNKLALFGAAPESLQLPPRCEVCVEVYCEETARRPLWEALLPAMASFTWHQEDFCLQDIEGLPGFLLGPRCPPVVRLFFGDICEPTAPLVLLGGLATARQLCITGDDVNVHMPARPSWGHIHLSARGALNLTFDDVDGLARRMPAALFQWWTAHGVGVLNLYKAFEAARKEWWYDVDGSIASMWNTRRNQEGLDLSEACGCGACTPCLRGEEYQRHLCLLAHTRRAEPS</sequence>
<dbReference type="SUPFAM" id="SSF52047">
    <property type="entry name" value="RNI-like"/>
    <property type="match status" value="1"/>
</dbReference>